<dbReference type="OrthoDB" id="9757728at2"/>
<protein>
    <submittedName>
        <fullName evidence="1">Uncharacterized protein</fullName>
    </submittedName>
</protein>
<organism evidence="1 2">
    <name type="scientific">Spirosoma telluris</name>
    <dbReference type="NCBI Taxonomy" id="2183553"/>
    <lineage>
        <taxon>Bacteria</taxon>
        <taxon>Pseudomonadati</taxon>
        <taxon>Bacteroidota</taxon>
        <taxon>Cytophagia</taxon>
        <taxon>Cytophagales</taxon>
        <taxon>Cytophagaceae</taxon>
        <taxon>Spirosoma</taxon>
    </lineage>
</organism>
<sequence>MSDFKQLQGNYLAAKQAFTAASRKEYLSRQQLQLKEREIAAFLTAERLPTLPAGHPLATDLATLQQVLTLDQAGLQQAASNLETARKTFQDGAEETPGAPGTIADVPIGNALANLPATIPILLLPLRIQTRFRTVKHIARNIPPELLVDVNKLTNPLLKTQIRSLLPSLVPKADPLAGVSSQAYLLSNIGTPAARALITSLNTNGPFGFGVAPRRWQKVEDTYELLIRFFPDDIFLQTHETALTEAEQQAGQTFWQAMLNATREQQLNAWQNLQTTFSPTRSAWIARMMRPTNFPDGQLPVGEVLHFPTVDQKADAWTLPAQTELLPERLSVRMVFKSGSGRQAIGKPIPDFLQLGFDPAETNDQAFAEKGQGLDLPPAIRWLTDFSEAEKVGMAIRISLSAAEFSAGITQLFVLGVKTGADPSEGARLITMLFQNHQFKSNGMAFLPQGTPTNNLPGQPSGFNADGLPAAVTFANEFPVTPNQDPQSDGHRLAAALGLPVNTFDRIVHADRREGEEALLMNRALWPGTMGYFLDNLMRPAITDADIGIAKSFFQNYVTGRGLLPPFRVGKQPYGIIPTTSWLEWKPDATTSADEIRFVQFLKKLDQQWSQLMGQVKTVKKIFDPTSTASQEDQNRDFRQLLSAQASSTRFFRRLIAGEYLLWNLNTNVEPAAGVNTTGIKTNPRAYLSLLQGANGWGETLTKKPRMLGKFLENDPYKLTDFLYDTLAGTNLTNADGANYLFLLLNASVEQLRDRAFGDDLGKFVTQASSKLLFNLARFALLQDWITAATALVQKENARISAFAQLDFELEYLTADVKPSPEHLDLFAGMFTSDFDTRKNKWAFLAEKLASGVTAGDTIKSQLGTTVPADSPVRRVQDTRAALTQLAAIPDERLERLMTEHIDLCSFRLDAWLQGLPLKRLADQRGTDASKTGLFIGAYGYIENLIPSADSWVDIEEVASPVVAPPNAAPDRVVMPVFDFSPYTAAQQVQVRKSMVVYLGSDPNTRLVQHPLLQTLMQTRAPGQVATNGFLLTPSLEHATAASILRAGYEQYVQEQSTEAHPLAVNLNSIRTDQALTLLKGLLAGHSLNEQIGYFIERKMYEIPILAALVPIIRQTFPLRVETEELADGKQQLSKDDKTANLALLLDGLDLLQEKRKAESAPGAGPKWTTLLTQRFPVQQLRLAFLSVVEQAGQLFDAVSDLTLAESIFQTVKGNPERAAATLRTVSEGALTNLPEITQISGDTQVLTHRVGFVLTPAATNSAVWPTGGQPLSAGATLSSTLNRWLADQLPAPDRIFASVTSEDGTSVKISLATLGLQPIDLVTFLQKTGGKPENSLLTFLVARAGRVAIGAESNTLLGVDFSRNDDFKQTEFSVRELLSVVSCLTQLLQKSRPMMPEDWTLPVQATGVSTAALTNDTLLQAVTQLANTTATGPVPTFLAKLVQATIRLRENPPLGINTTTAEVAYAGLYELIPQAWLLGMWDASPVCPPECTAEHTALLLDQADHIAQTLQSRLDQSAKLLADLQSNTSLDSRGQFEQLVQVARLVAGDDLIVLPQFTLPNQPDIQATLNDTTLLQQAGEFGVEEWLQGVAVVRETPRQYQMLCNLREALSAPAASRSLRILQLPFLAEGGNSWVGARLPAGFIVPENVVSLALELPGSFVPTQLVSGMLLDTWREKIPQADLTAGLSINYDQPNNEAPQTLLLAVAPDQSGQWQLNSLFGAVIETIDLARKRLVDSEMIQATWLNQFLPAVVAPVDPKNNTPDLNFQVAGPFIRPDVIAPGGPGHVGPLVTR</sequence>
<proteinExistence type="predicted"/>
<dbReference type="Proteomes" id="UP000249016">
    <property type="component" value="Unassembled WGS sequence"/>
</dbReference>
<comment type="caution">
    <text evidence="1">The sequence shown here is derived from an EMBL/GenBank/DDBJ whole genome shotgun (WGS) entry which is preliminary data.</text>
</comment>
<keyword evidence="2" id="KW-1185">Reference proteome</keyword>
<gene>
    <name evidence="1" type="ORF">HMF3257_32770</name>
</gene>
<name>A0A327NQZ8_9BACT</name>
<evidence type="ECO:0000313" key="2">
    <source>
        <dbReference type="Proteomes" id="UP000249016"/>
    </source>
</evidence>
<reference evidence="1 2" key="1">
    <citation type="submission" date="2018-06" db="EMBL/GenBank/DDBJ databases">
        <title>Spirosoma sp. HMF3257 Genome sequencing and assembly.</title>
        <authorList>
            <person name="Kang H."/>
            <person name="Cha I."/>
            <person name="Kim H."/>
            <person name="Kang J."/>
            <person name="Joh K."/>
        </authorList>
    </citation>
    <scope>NUCLEOTIDE SEQUENCE [LARGE SCALE GENOMIC DNA]</scope>
    <source>
        <strain evidence="1 2">HMF3257</strain>
    </source>
</reference>
<accession>A0A327NQZ8</accession>
<evidence type="ECO:0000313" key="1">
    <source>
        <dbReference type="EMBL" id="RAI77722.1"/>
    </source>
</evidence>
<dbReference type="EMBL" id="QLII01000001">
    <property type="protein sequence ID" value="RAI77722.1"/>
    <property type="molecule type" value="Genomic_DNA"/>
</dbReference>
<dbReference type="RefSeq" id="WP_111348647.1">
    <property type="nucleotide sequence ID" value="NZ_QLII01000001.1"/>
</dbReference>